<reference evidence="2 3" key="1">
    <citation type="submission" date="2023-11" db="EMBL/GenBank/DDBJ databases">
        <title>Halocaridina rubra genome assembly.</title>
        <authorList>
            <person name="Smith C."/>
        </authorList>
    </citation>
    <scope>NUCLEOTIDE SEQUENCE [LARGE SCALE GENOMIC DNA]</scope>
    <source>
        <strain evidence="2">EP-1</strain>
        <tissue evidence="2">Whole</tissue>
    </source>
</reference>
<evidence type="ECO:0000313" key="3">
    <source>
        <dbReference type="Proteomes" id="UP001381693"/>
    </source>
</evidence>
<keyword evidence="3" id="KW-1185">Reference proteome</keyword>
<gene>
    <name evidence="2" type="ORF">SK128_027478</name>
</gene>
<protein>
    <submittedName>
        <fullName evidence="2">Uncharacterized protein</fullName>
    </submittedName>
</protein>
<dbReference type="AlphaFoldDB" id="A0AAN8WX44"/>
<accession>A0AAN8WX44</accession>
<proteinExistence type="predicted"/>
<feature type="compositionally biased region" description="Basic residues" evidence="1">
    <location>
        <begin position="47"/>
        <end position="59"/>
    </location>
</feature>
<sequence>MRPKQSGRDATRQLIRVVMEVIPIEARKGLYPTPKRKRIQSRSGHGCMKKPERKSRGRVLKRDDREECHKPECGHFLQRWLISHGTASVCPLEHISSVERE</sequence>
<feature type="non-terminal residue" evidence="2">
    <location>
        <position position="101"/>
    </location>
</feature>
<organism evidence="2 3">
    <name type="scientific">Halocaridina rubra</name>
    <name type="common">Hawaiian red shrimp</name>
    <dbReference type="NCBI Taxonomy" id="373956"/>
    <lineage>
        <taxon>Eukaryota</taxon>
        <taxon>Metazoa</taxon>
        <taxon>Ecdysozoa</taxon>
        <taxon>Arthropoda</taxon>
        <taxon>Crustacea</taxon>
        <taxon>Multicrustacea</taxon>
        <taxon>Malacostraca</taxon>
        <taxon>Eumalacostraca</taxon>
        <taxon>Eucarida</taxon>
        <taxon>Decapoda</taxon>
        <taxon>Pleocyemata</taxon>
        <taxon>Caridea</taxon>
        <taxon>Atyoidea</taxon>
        <taxon>Atyidae</taxon>
        <taxon>Halocaridina</taxon>
    </lineage>
</organism>
<name>A0AAN8WX44_HALRR</name>
<dbReference type="Proteomes" id="UP001381693">
    <property type="component" value="Unassembled WGS sequence"/>
</dbReference>
<evidence type="ECO:0000256" key="1">
    <source>
        <dbReference type="SAM" id="MobiDB-lite"/>
    </source>
</evidence>
<feature type="region of interest" description="Disordered" evidence="1">
    <location>
        <begin position="35"/>
        <end position="60"/>
    </location>
</feature>
<dbReference type="EMBL" id="JAXCGZ010015420">
    <property type="protein sequence ID" value="KAK7070333.1"/>
    <property type="molecule type" value="Genomic_DNA"/>
</dbReference>
<comment type="caution">
    <text evidence="2">The sequence shown here is derived from an EMBL/GenBank/DDBJ whole genome shotgun (WGS) entry which is preliminary data.</text>
</comment>
<evidence type="ECO:0000313" key="2">
    <source>
        <dbReference type="EMBL" id="KAK7070333.1"/>
    </source>
</evidence>